<sequence length="207" mass="22475">MNALQKKSSLLSSAFFVICLGVVDTASANVNCNSIDESLVVSRSDVTKRSNSAEQAFAITGSQSKLIINQSINLDIGSDLSRFDHSRVVKSTEFIWQVDVTFEGAANDDYITAAYQFNGLTQGDNKICSGANSCLDVVQIRALPSARQNLYWLWFKVGVRTRGRIELTLDLSNAKDSGVYRGNLQVELFRGSDSSGGDGTPLSCDNL</sequence>
<reference evidence="2 3" key="1">
    <citation type="submission" date="2018-05" db="EMBL/GenBank/DDBJ databases">
        <title>Kangiella spongicola genome sequence.</title>
        <authorList>
            <person name="Maclea K.S."/>
            <person name="Goen A.E."/>
            <person name="Kelley C."/>
            <person name="Underriner A."/>
            <person name="Silverwood T."/>
            <person name="Trachtenberg A.M."/>
        </authorList>
    </citation>
    <scope>NUCLEOTIDE SEQUENCE [LARGE SCALE GENOMIC DNA]</scope>
    <source>
        <strain evidence="2 3">ATCC BAA-2076</strain>
    </source>
</reference>
<dbReference type="Proteomes" id="UP000247689">
    <property type="component" value="Unassembled WGS sequence"/>
</dbReference>
<evidence type="ECO:0000256" key="1">
    <source>
        <dbReference type="SAM" id="SignalP"/>
    </source>
</evidence>
<organism evidence="2 3">
    <name type="scientific">Kangiella spongicola</name>
    <dbReference type="NCBI Taxonomy" id="796379"/>
    <lineage>
        <taxon>Bacteria</taxon>
        <taxon>Pseudomonadati</taxon>
        <taxon>Pseudomonadota</taxon>
        <taxon>Gammaproteobacteria</taxon>
        <taxon>Kangiellales</taxon>
        <taxon>Kangiellaceae</taxon>
        <taxon>Kangiella</taxon>
    </lineage>
</organism>
<gene>
    <name evidence="2" type="ORF">DL796_02160</name>
</gene>
<protein>
    <submittedName>
        <fullName evidence="2">Uncharacterized protein</fullName>
    </submittedName>
</protein>
<feature type="chain" id="PRO_5016253145" evidence="1">
    <location>
        <begin position="29"/>
        <end position="207"/>
    </location>
</feature>
<dbReference type="RefSeq" id="WP_110199524.1">
    <property type="nucleotide sequence ID" value="NZ_QICH01000001.1"/>
</dbReference>
<keyword evidence="3" id="KW-1185">Reference proteome</keyword>
<accession>A0A318DAL7</accession>
<keyword evidence="1" id="KW-0732">Signal</keyword>
<proteinExistence type="predicted"/>
<comment type="caution">
    <text evidence="2">The sequence shown here is derived from an EMBL/GenBank/DDBJ whole genome shotgun (WGS) entry which is preliminary data.</text>
</comment>
<name>A0A318DAL7_9GAMM</name>
<dbReference type="EMBL" id="QICH01000001">
    <property type="protein sequence ID" value="PXF63967.1"/>
    <property type="molecule type" value="Genomic_DNA"/>
</dbReference>
<dbReference type="OrthoDB" id="6193019at2"/>
<dbReference type="AlphaFoldDB" id="A0A318DAL7"/>
<evidence type="ECO:0000313" key="3">
    <source>
        <dbReference type="Proteomes" id="UP000247689"/>
    </source>
</evidence>
<feature type="signal peptide" evidence="1">
    <location>
        <begin position="1"/>
        <end position="28"/>
    </location>
</feature>
<evidence type="ECO:0000313" key="2">
    <source>
        <dbReference type="EMBL" id="PXF63967.1"/>
    </source>
</evidence>